<dbReference type="EMBL" id="JQBA01000016">
    <property type="protein sequence ID" value="KRN44354.1"/>
    <property type="molecule type" value="Genomic_DNA"/>
</dbReference>
<dbReference type="AlphaFoldDB" id="A0A0R2GTW8"/>
<evidence type="ECO:0000313" key="1">
    <source>
        <dbReference type="EMBL" id="KRN44354.1"/>
    </source>
</evidence>
<organism evidence="1 2">
    <name type="scientific">Limosilactobacillus ingluviei</name>
    <dbReference type="NCBI Taxonomy" id="148604"/>
    <lineage>
        <taxon>Bacteria</taxon>
        <taxon>Bacillati</taxon>
        <taxon>Bacillota</taxon>
        <taxon>Bacilli</taxon>
        <taxon>Lactobacillales</taxon>
        <taxon>Lactobacillaceae</taxon>
        <taxon>Limosilactobacillus</taxon>
    </lineage>
</organism>
<dbReference type="OrthoDB" id="2412875at2"/>
<reference evidence="1 2" key="1">
    <citation type="journal article" date="2015" name="Genome Announc.">
        <title>Expanding the biotechnology potential of lactobacilli through comparative genomics of 213 strains and associated genera.</title>
        <authorList>
            <person name="Sun Z."/>
            <person name="Harris H.M."/>
            <person name="McCann A."/>
            <person name="Guo C."/>
            <person name="Argimon S."/>
            <person name="Zhang W."/>
            <person name="Yang X."/>
            <person name="Jeffery I.B."/>
            <person name="Cooney J.C."/>
            <person name="Kagawa T.F."/>
            <person name="Liu W."/>
            <person name="Song Y."/>
            <person name="Salvetti E."/>
            <person name="Wrobel A."/>
            <person name="Rasinkangas P."/>
            <person name="Parkhill J."/>
            <person name="Rea M.C."/>
            <person name="O'Sullivan O."/>
            <person name="Ritari J."/>
            <person name="Douillard F.P."/>
            <person name="Paul Ross R."/>
            <person name="Yang R."/>
            <person name="Briner A.E."/>
            <person name="Felis G.E."/>
            <person name="de Vos W.M."/>
            <person name="Barrangou R."/>
            <person name="Klaenhammer T.R."/>
            <person name="Caufield P.W."/>
            <person name="Cui Y."/>
            <person name="Zhang H."/>
            <person name="O'Toole P.W."/>
        </authorList>
    </citation>
    <scope>NUCLEOTIDE SEQUENCE [LARGE SCALE GENOMIC DNA]</scope>
    <source>
        <strain evidence="1 2">DSM 14792</strain>
    </source>
</reference>
<evidence type="ECO:0000313" key="2">
    <source>
        <dbReference type="Proteomes" id="UP000051639"/>
    </source>
</evidence>
<comment type="caution">
    <text evidence="1">The sequence shown here is derived from an EMBL/GenBank/DDBJ whole genome shotgun (WGS) entry which is preliminary data.</text>
</comment>
<proteinExistence type="predicted"/>
<protein>
    <submittedName>
        <fullName evidence="1">Uncharacterized protein</fullName>
    </submittedName>
</protein>
<accession>A0A0R2GTW8</accession>
<sequence>MTVLERTLINTEQFAMHFAEVATQQQFSNQELTGKAKQFLLSYLTAYYLANDFNQIEHSNFTQATDKHFADMSFAELLDNVRNLNKY</sequence>
<dbReference type="Proteomes" id="UP000051639">
    <property type="component" value="Unassembled WGS sequence"/>
</dbReference>
<dbReference type="PATRIC" id="fig|148604.4.peg.496"/>
<gene>
    <name evidence="1" type="ORF">IV41_GL000493</name>
</gene>
<keyword evidence="2" id="KW-1185">Reference proteome</keyword>
<name>A0A0R2GTW8_9LACO</name>